<dbReference type="Gene3D" id="1.25.40.10">
    <property type="entry name" value="Tetratricopeptide repeat domain"/>
    <property type="match status" value="1"/>
</dbReference>
<dbReference type="EC" id="6.3.2.1" evidence="4"/>
<keyword evidence="6" id="KW-0566">Pantothenate biosynthesis</keyword>
<dbReference type="PROSITE" id="PS50005">
    <property type="entry name" value="TPR"/>
    <property type="match status" value="1"/>
</dbReference>
<evidence type="ECO:0000313" key="17">
    <source>
        <dbReference type="EMBL" id="KAF4386983.1"/>
    </source>
</evidence>
<dbReference type="UniPathway" id="UPA00028">
    <property type="reaction ID" value="UER00005"/>
</dbReference>
<comment type="catalytic activity">
    <reaction evidence="14">
        <text>(R)-pantoate + beta-alanine + ATP = (R)-pantothenate + AMP + diphosphate + H(+)</text>
        <dbReference type="Rhea" id="RHEA:10912"/>
        <dbReference type="ChEBI" id="CHEBI:15378"/>
        <dbReference type="ChEBI" id="CHEBI:15980"/>
        <dbReference type="ChEBI" id="CHEBI:29032"/>
        <dbReference type="ChEBI" id="CHEBI:30616"/>
        <dbReference type="ChEBI" id="CHEBI:33019"/>
        <dbReference type="ChEBI" id="CHEBI:57966"/>
        <dbReference type="ChEBI" id="CHEBI:456215"/>
        <dbReference type="EC" id="6.3.2.1"/>
    </reaction>
</comment>
<dbReference type="SUPFAM" id="SSF48452">
    <property type="entry name" value="TPR-like"/>
    <property type="match status" value="1"/>
</dbReference>
<dbReference type="Gene3D" id="3.40.50.620">
    <property type="entry name" value="HUPs"/>
    <property type="match status" value="1"/>
</dbReference>
<sequence length="416" mass="46698">MEVNNYLKMQKMMMMSNNTNKKDDLYHVIHKVPSGDTPYVRAKHAQLVEKDPEGALVLFWEAINSGDRVDSALKDMAVVMKQLNRSEQAIQAKCGKVEEQIELLKRKLRLIYQGEVFHGKPTKTARSHGKKFQVSVKQETSRLLGNLGWAYMQKPNYMMAEVVYRKAQMIDPDSNKANNLGLCLMKQGRYSDANLVLQDILQGRLPGSEDSKTQFNQLQEMATKEPLVITDKHEMRKWSRAMKSQGKTIGFVPTMGYLHQGHISLVREAQHHSDLIVLMAIPGGVDVVFHPHNLYHYGPTNQSVDSGGDTGLDRKGTGVVSCVEDSGFGHETSVRVENLEKEGLSAMASYSEDNEDLVMKAIHEAGGKVDYAKIVDQESLKAVEEITSPVVFCVAAWFGKVRLIDNMEIFIRNGDL</sequence>
<keyword evidence="18" id="KW-1185">Reference proteome</keyword>
<dbReference type="SUPFAM" id="SSF52374">
    <property type="entry name" value="Nucleotidylyl transferase"/>
    <property type="match status" value="1"/>
</dbReference>
<evidence type="ECO:0000256" key="2">
    <source>
        <dbReference type="ARBA" id="ARBA00004990"/>
    </source>
</evidence>
<dbReference type="GO" id="GO:0015940">
    <property type="term" value="P:pantothenate biosynthetic process"/>
    <property type="evidence" value="ECO:0007669"/>
    <property type="project" value="UniProtKB-UniPathway"/>
</dbReference>
<gene>
    <name evidence="17" type="ORF">G4B88_024555</name>
</gene>
<keyword evidence="9 16" id="KW-0175">Coiled coil</keyword>
<comment type="pathway">
    <text evidence="2">Cofactor biosynthesis; (R)-pantothenate biosynthesis; (R)-pantothenate from (R)-pantoate and beta-alanine: step 1/1.</text>
</comment>
<evidence type="ECO:0000256" key="16">
    <source>
        <dbReference type="SAM" id="Coils"/>
    </source>
</evidence>
<evidence type="ECO:0000313" key="18">
    <source>
        <dbReference type="Proteomes" id="UP000583929"/>
    </source>
</evidence>
<protein>
    <recommendedName>
        <fullName evidence="5">Pantoate--beta-alanine ligase</fullName>
        <ecNumber evidence="4">6.3.2.1</ecNumber>
    </recommendedName>
    <alternativeName>
        <fullName evidence="13">Pantoate-activating enzyme</fullName>
    </alternativeName>
    <alternativeName>
        <fullName evidence="12">Pantothenate synthetase</fullName>
    </alternativeName>
</protein>
<reference evidence="17 18" key="1">
    <citation type="journal article" date="2020" name="bioRxiv">
        <title>Sequence and annotation of 42 cannabis genomes reveals extensive copy number variation in cannabinoid synthesis and pathogen resistance genes.</title>
        <authorList>
            <person name="Mckernan K.J."/>
            <person name="Helbert Y."/>
            <person name="Kane L.T."/>
            <person name="Ebling H."/>
            <person name="Zhang L."/>
            <person name="Liu B."/>
            <person name="Eaton Z."/>
            <person name="Mclaughlin S."/>
            <person name="Kingan S."/>
            <person name="Baybayan P."/>
            <person name="Concepcion G."/>
            <person name="Jordan M."/>
            <person name="Riva A."/>
            <person name="Barbazuk W."/>
            <person name="Harkins T."/>
        </authorList>
    </citation>
    <scope>NUCLEOTIDE SEQUENCE [LARGE SCALE GENOMIC DNA]</scope>
    <source>
        <strain evidence="18">cv. Jamaican Lion 4</strain>
        <tissue evidence="17">Leaf</tissue>
    </source>
</reference>
<dbReference type="InterPro" id="IPR003721">
    <property type="entry name" value="Pantoate_ligase"/>
</dbReference>
<evidence type="ECO:0000256" key="4">
    <source>
        <dbReference type="ARBA" id="ARBA00012219"/>
    </source>
</evidence>
<evidence type="ECO:0000256" key="12">
    <source>
        <dbReference type="ARBA" id="ARBA00029902"/>
    </source>
</evidence>
<comment type="caution">
    <text evidence="17">The sequence shown here is derived from an EMBL/GenBank/DDBJ whole genome shotgun (WGS) entry which is preliminary data.</text>
</comment>
<evidence type="ECO:0000256" key="3">
    <source>
        <dbReference type="ARBA" id="ARBA00009256"/>
    </source>
</evidence>
<evidence type="ECO:0000256" key="11">
    <source>
        <dbReference type="ARBA" id="ARBA00025750"/>
    </source>
</evidence>
<name>A0A7J6GVP0_CANSA</name>
<dbReference type="GO" id="GO:0005634">
    <property type="term" value="C:nucleus"/>
    <property type="evidence" value="ECO:0007669"/>
    <property type="project" value="UniProtKB-SubCell"/>
</dbReference>
<evidence type="ECO:0000256" key="8">
    <source>
        <dbReference type="ARBA" id="ARBA00022803"/>
    </source>
</evidence>
<proteinExistence type="inferred from homology"/>
<evidence type="ECO:0000256" key="14">
    <source>
        <dbReference type="ARBA" id="ARBA00048258"/>
    </source>
</evidence>
<comment type="subcellular location">
    <subcellularLocation>
        <location evidence="1">Nucleus</location>
    </subcellularLocation>
</comment>
<accession>A0A7J6GVP0</accession>
<comment type="similarity">
    <text evidence="11">Belongs to the MS5 protein family.</text>
</comment>
<dbReference type="InterPro" id="IPR019734">
    <property type="entry name" value="TPR_rpt"/>
</dbReference>
<evidence type="ECO:0000256" key="5">
    <source>
        <dbReference type="ARBA" id="ARBA00015647"/>
    </source>
</evidence>
<evidence type="ECO:0000256" key="6">
    <source>
        <dbReference type="ARBA" id="ARBA00022655"/>
    </source>
</evidence>
<organism evidence="17 18">
    <name type="scientific">Cannabis sativa</name>
    <name type="common">Hemp</name>
    <name type="synonym">Marijuana</name>
    <dbReference type="NCBI Taxonomy" id="3483"/>
    <lineage>
        <taxon>Eukaryota</taxon>
        <taxon>Viridiplantae</taxon>
        <taxon>Streptophyta</taxon>
        <taxon>Embryophyta</taxon>
        <taxon>Tracheophyta</taxon>
        <taxon>Spermatophyta</taxon>
        <taxon>Magnoliopsida</taxon>
        <taxon>eudicotyledons</taxon>
        <taxon>Gunneridae</taxon>
        <taxon>Pentapetalae</taxon>
        <taxon>rosids</taxon>
        <taxon>fabids</taxon>
        <taxon>Rosales</taxon>
        <taxon>Cannabaceae</taxon>
        <taxon>Cannabis</taxon>
    </lineage>
</organism>
<feature type="repeat" description="TPR" evidence="15">
    <location>
        <begin position="141"/>
        <end position="174"/>
    </location>
</feature>
<dbReference type="Pfam" id="PF02569">
    <property type="entry name" value="Pantoate_ligase"/>
    <property type="match status" value="2"/>
</dbReference>
<dbReference type="Proteomes" id="UP000583929">
    <property type="component" value="Unassembled WGS sequence"/>
</dbReference>
<dbReference type="InterPro" id="IPR011990">
    <property type="entry name" value="TPR-like_helical_dom_sf"/>
</dbReference>
<evidence type="ECO:0000256" key="7">
    <source>
        <dbReference type="ARBA" id="ARBA00022737"/>
    </source>
</evidence>
<dbReference type="InterPro" id="IPR014729">
    <property type="entry name" value="Rossmann-like_a/b/a_fold"/>
</dbReference>
<evidence type="ECO:0000256" key="10">
    <source>
        <dbReference type="ARBA" id="ARBA00023242"/>
    </source>
</evidence>
<comment type="similarity">
    <text evidence="3">Belongs to the pantothenate synthetase family.</text>
</comment>
<dbReference type="InterPro" id="IPR044961">
    <property type="entry name" value="MS5/SDI1"/>
</dbReference>
<keyword evidence="7" id="KW-0677">Repeat</keyword>
<feature type="coiled-coil region" evidence="16">
    <location>
        <begin position="80"/>
        <end position="107"/>
    </location>
</feature>
<dbReference type="PANTHER" id="PTHR36326:SF14">
    <property type="entry name" value="PROTEIN SULFUR DEFICIENCY-INDUCED 1"/>
    <property type="match status" value="1"/>
</dbReference>
<keyword evidence="10" id="KW-0539">Nucleus</keyword>
<keyword evidence="8 15" id="KW-0802">TPR repeat</keyword>
<evidence type="ECO:0000256" key="13">
    <source>
        <dbReference type="ARBA" id="ARBA00032806"/>
    </source>
</evidence>
<evidence type="ECO:0000256" key="15">
    <source>
        <dbReference type="PROSITE-ProRule" id="PRU00339"/>
    </source>
</evidence>
<dbReference type="AlphaFoldDB" id="A0A7J6GVP0"/>
<dbReference type="EMBL" id="JAATIQ010000080">
    <property type="protein sequence ID" value="KAF4386983.1"/>
    <property type="molecule type" value="Genomic_DNA"/>
</dbReference>
<dbReference type="PANTHER" id="PTHR36326">
    <property type="entry name" value="PROTEIN POLLENLESS 3-LIKE 2"/>
    <property type="match status" value="1"/>
</dbReference>
<evidence type="ECO:0000256" key="1">
    <source>
        <dbReference type="ARBA" id="ARBA00004123"/>
    </source>
</evidence>
<evidence type="ECO:0000256" key="9">
    <source>
        <dbReference type="ARBA" id="ARBA00023054"/>
    </source>
</evidence>
<dbReference type="GO" id="GO:0004592">
    <property type="term" value="F:pantoate-beta-alanine ligase activity"/>
    <property type="evidence" value="ECO:0007669"/>
    <property type="project" value="UniProtKB-EC"/>
</dbReference>
<dbReference type="InterPro" id="IPR042176">
    <property type="entry name" value="Pantoate_ligase_C"/>
</dbReference>
<dbReference type="Gene3D" id="3.30.1300.10">
    <property type="entry name" value="Pantoate-beta-alanine ligase, C-terminal domain"/>
    <property type="match status" value="1"/>
</dbReference>